<accession>A0A392R054</accession>
<dbReference type="Proteomes" id="UP000265520">
    <property type="component" value="Unassembled WGS sequence"/>
</dbReference>
<reference evidence="1 2" key="1">
    <citation type="journal article" date="2018" name="Front. Plant Sci.">
        <title>Red Clover (Trifolium pratense) and Zigzag Clover (T. medium) - A Picture of Genomic Similarities and Differences.</title>
        <authorList>
            <person name="Dluhosova J."/>
            <person name="Istvanek J."/>
            <person name="Nedelnik J."/>
            <person name="Repkova J."/>
        </authorList>
    </citation>
    <scope>NUCLEOTIDE SEQUENCE [LARGE SCALE GENOMIC DNA]</scope>
    <source>
        <strain evidence="2">cv. 10/8</strain>
        <tissue evidence="1">Leaf</tissue>
    </source>
</reference>
<feature type="non-terminal residue" evidence="1">
    <location>
        <position position="34"/>
    </location>
</feature>
<proteinExistence type="predicted"/>
<name>A0A392R054_9FABA</name>
<protein>
    <submittedName>
        <fullName evidence="1">Uncharacterized protein</fullName>
    </submittedName>
</protein>
<keyword evidence="2" id="KW-1185">Reference proteome</keyword>
<organism evidence="1 2">
    <name type="scientific">Trifolium medium</name>
    <dbReference type="NCBI Taxonomy" id="97028"/>
    <lineage>
        <taxon>Eukaryota</taxon>
        <taxon>Viridiplantae</taxon>
        <taxon>Streptophyta</taxon>
        <taxon>Embryophyta</taxon>
        <taxon>Tracheophyta</taxon>
        <taxon>Spermatophyta</taxon>
        <taxon>Magnoliopsida</taxon>
        <taxon>eudicotyledons</taxon>
        <taxon>Gunneridae</taxon>
        <taxon>Pentapetalae</taxon>
        <taxon>rosids</taxon>
        <taxon>fabids</taxon>
        <taxon>Fabales</taxon>
        <taxon>Fabaceae</taxon>
        <taxon>Papilionoideae</taxon>
        <taxon>50 kb inversion clade</taxon>
        <taxon>NPAAA clade</taxon>
        <taxon>Hologalegina</taxon>
        <taxon>IRL clade</taxon>
        <taxon>Trifolieae</taxon>
        <taxon>Trifolium</taxon>
    </lineage>
</organism>
<evidence type="ECO:0000313" key="2">
    <source>
        <dbReference type="Proteomes" id="UP000265520"/>
    </source>
</evidence>
<comment type="caution">
    <text evidence="1">The sequence shown here is derived from an EMBL/GenBank/DDBJ whole genome shotgun (WGS) entry which is preliminary data.</text>
</comment>
<dbReference type="EMBL" id="LXQA010175911">
    <property type="protein sequence ID" value="MCI29938.1"/>
    <property type="molecule type" value="Genomic_DNA"/>
</dbReference>
<dbReference type="AlphaFoldDB" id="A0A392R054"/>
<evidence type="ECO:0000313" key="1">
    <source>
        <dbReference type="EMBL" id="MCI29938.1"/>
    </source>
</evidence>
<sequence>MGSNGEGEVSVAKEDVIAKLKDDGDFDKLRLKII</sequence>